<dbReference type="RefSeq" id="WP_181193208.1">
    <property type="nucleotide sequence ID" value="NZ_PVNH01000003.1"/>
</dbReference>
<feature type="region of interest" description="Disordered" evidence="1">
    <location>
        <begin position="1"/>
        <end position="20"/>
    </location>
</feature>
<proteinExistence type="predicted"/>
<evidence type="ECO:0008006" key="4">
    <source>
        <dbReference type="Google" id="ProtNLM"/>
    </source>
</evidence>
<gene>
    <name evidence="2" type="ORF">B0I33_10393</name>
</gene>
<comment type="caution">
    <text evidence="2">The sequence shown here is derived from an EMBL/GenBank/DDBJ whole genome shotgun (WGS) entry which is preliminary data.</text>
</comment>
<evidence type="ECO:0000313" key="3">
    <source>
        <dbReference type="Proteomes" id="UP000238362"/>
    </source>
</evidence>
<sequence length="155" mass="16875">MADESWVGAAVRATQQPSATEQVRQVFGSSLPWADGTEAGKPSAGGSGAFGSWTFDREEIDALIAQWEQLLEDVKSDKLAVDAMMNIVAPPSGDDPSNEFVETVTDGLRSMRGSSDSMVSYIQHFLDQLRDARDRIDKTEAENQYPFQAANGLTE</sequence>
<name>A0A2T0LY92_9PSEU</name>
<evidence type="ECO:0000313" key="2">
    <source>
        <dbReference type="EMBL" id="PRX49060.1"/>
    </source>
</evidence>
<protein>
    <recommendedName>
        <fullName evidence="4">PE family protein</fullName>
    </recommendedName>
</protein>
<reference evidence="2 3" key="1">
    <citation type="submission" date="2018-03" db="EMBL/GenBank/DDBJ databases">
        <title>Genomic Encyclopedia of Type Strains, Phase III (KMG-III): the genomes of soil and plant-associated and newly described type strains.</title>
        <authorList>
            <person name="Whitman W."/>
        </authorList>
    </citation>
    <scope>NUCLEOTIDE SEQUENCE [LARGE SCALE GENOMIC DNA]</scope>
    <source>
        <strain evidence="2 3">CGMCC 4.7125</strain>
    </source>
</reference>
<dbReference type="Proteomes" id="UP000238362">
    <property type="component" value="Unassembled WGS sequence"/>
</dbReference>
<evidence type="ECO:0000256" key="1">
    <source>
        <dbReference type="SAM" id="MobiDB-lite"/>
    </source>
</evidence>
<keyword evidence="3" id="KW-1185">Reference proteome</keyword>
<dbReference type="AlphaFoldDB" id="A0A2T0LY92"/>
<accession>A0A2T0LY92</accession>
<dbReference type="EMBL" id="PVNH01000003">
    <property type="protein sequence ID" value="PRX49060.1"/>
    <property type="molecule type" value="Genomic_DNA"/>
</dbReference>
<organism evidence="2 3">
    <name type="scientific">Prauserella shujinwangii</name>
    <dbReference type="NCBI Taxonomy" id="1453103"/>
    <lineage>
        <taxon>Bacteria</taxon>
        <taxon>Bacillati</taxon>
        <taxon>Actinomycetota</taxon>
        <taxon>Actinomycetes</taxon>
        <taxon>Pseudonocardiales</taxon>
        <taxon>Pseudonocardiaceae</taxon>
        <taxon>Prauserella</taxon>
    </lineage>
</organism>